<protein>
    <recommendedName>
        <fullName evidence="1">Peptidase C39-like domain-containing protein</fullName>
    </recommendedName>
</protein>
<dbReference type="Proteomes" id="UP000178419">
    <property type="component" value="Unassembled WGS sequence"/>
</dbReference>
<proteinExistence type="predicted"/>
<dbReference type="Gene3D" id="3.90.70.10">
    <property type="entry name" value="Cysteine proteinases"/>
    <property type="match status" value="1"/>
</dbReference>
<dbReference type="InterPro" id="IPR038765">
    <property type="entry name" value="Papain-like_cys_pep_sf"/>
</dbReference>
<dbReference type="SUPFAM" id="SSF54001">
    <property type="entry name" value="Cysteine proteinases"/>
    <property type="match status" value="1"/>
</dbReference>
<dbReference type="AlphaFoldDB" id="A0A1F7Y4T1"/>
<name>A0A1F7Y4T1_9BACT</name>
<organism evidence="2 3">
    <name type="scientific">Candidatus Woesebacteria bacterium RIFCSPHIGHO2_01_FULL_38_9</name>
    <dbReference type="NCBI Taxonomy" id="1802492"/>
    <lineage>
        <taxon>Bacteria</taxon>
        <taxon>Candidatus Woeseibacteriota</taxon>
    </lineage>
</organism>
<gene>
    <name evidence="2" type="ORF">A2714_04600</name>
</gene>
<evidence type="ECO:0000259" key="1">
    <source>
        <dbReference type="Pfam" id="PF13529"/>
    </source>
</evidence>
<dbReference type="EMBL" id="MGGE01000001">
    <property type="protein sequence ID" value="OGM21909.1"/>
    <property type="molecule type" value="Genomic_DNA"/>
</dbReference>
<evidence type="ECO:0000313" key="3">
    <source>
        <dbReference type="Proteomes" id="UP000178419"/>
    </source>
</evidence>
<feature type="domain" description="Peptidase C39-like" evidence="1">
    <location>
        <begin position="16"/>
        <end position="127"/>
    </location>
</feature>
<evidence type="ECO:0000313" key="2">
    <source>
        <dbReference type="EMBL" id="OGM21909.1"/>
    </source>
</evidence>
<dbReference type="Pfam" id="PF13529">
    <property type="entry name" value="Peptidase_C39_2"/>
    <property type="match status" value="1"/>
</dbReference>
<comment type="caution">
    <text evidence="2">The sequence shown here is derived from an EMBL/GenBank/DDBJ whole genome shotgun (WGS) entry which is preliminary data.</text>
</comment>
<sequence length="173" mass="20444">MVKLKSNFDWEKIHRFQKKPGWCGPAVIQMILLASGIKKSQRSIAQAVYKDWWGTSQEMILAYLSKFFGKVEFKTYAKIKDIKKQLKKGNLILVDWWDNLDGDTPDGHYTLIIGYDTVRKMLQMADPTNAREGIWEMEKEDFKKRWYDSLDTQDKKWISGWMLWVDPKSKIIS</sequence>
<dbReference type="InterPro" id="IPR039564">
    <property type="entry name" value="Peptidase_C39-like"/>
</dbReference>
<reference evidence="2 3" key="1">
    <citation type="journal article" date="2016" name="Nat. Commun.">
        <title>Thousands of microbial genomes shed light on interconnected biogeochemical processes in an aquifer system.</title>
        <authorList>
            <person name="Anantharaman K."/>
            <person name="Brown C.T."/>
            <person name="Hug L.A."/>
            <person name="Sharon I."/>
            <person name="Castelle C.J."/>
            <person name="Probst A.J."/>
            <person name="Thomas B.C."/>
            <person name="Singh A."/>
            <person name="Wilkins M.J."/>
            <person name="Karaoz U."/>
            <person name="Brodie E.L."/>
            <person name="Williams K.H."/>
            <person name="Hubbard S.S."/>
            <person name="Banfield J.F."/>
        </authorList>
    </citation>
    <scope>NUCLEOTIDE SEQUENCE [LARGE SCALE GENOMIC DNA]</scope>
</reference>
<accession>A0A1F7Y4T1</accession>